<dbReference type="InterPro" id="IPR001173">
    <property type="entry name" value="Glyco_trans_2-like"/>
</dbReference>
<evidence type="ECO:0000313" key="3">
    <source>
        <dbReference type="Proteomes" id="UP000234789"/>
    </source>
</evidence>
<protein>
    <submittedName>
        <fullName evidence="2">Phage protein</fullName>
    </submittedName>
</protein>
<name>A0A2N5N2B6_9BACL</name>
<gene>
    <name evidence="2" type="ORF">B8V81_2893</name>
</gene>
<dbReference type="RefSeq" id="WP_240478967.1">
    <property type="nucleotide sequence ID" value="NZ_BIMM01000127.1"/>
</dbReference>
<dbReference type="Pfam" id="PF00535">
    <property type="entry name" value="Glycos_transf_2"/>
    <property type="match status" value="1"/>
</dbReference>
<comment type="caution">
    <text evidence="2">The sequence shown here is derived from an EMBL/GenBank/DDBJ whole genome shotgun (WGS) entry which is preliminary data.</text>
</comment>
<accession>A0A2N5N2B6</accession>
<dbReference type="Proteomes" id="UP000234789">
    <property type="component" value="Unassembled WGS sequence"/>
</dbReference>
<reference evidence="2 3" key="1">
    <citation type="submission" date="2017-05" db="EMBL/GenBank/DDBJ databases">
        <title>Functional genome analysis of Paenibacillus pasadenensis strain R16: insights on endophytic life style and antifungal activity.</title>
        <authorList>
            <person name="Passera A."/>
            <person name="Marcolungo L."/>
            <person name="Casati P."/>
            <person name="Brasca M."/>
            <person name="Quaglino F."/>
            <person name="Delledonne M."/>
        </authorList>
    </citation>
    <scope>NUCLEOTIDE SEQUENCE [LARGE SCALE GENOMIC DNA]</scope>
    <source>
        <strain evidence="2 3">R16</strain>
    </source>
</reference>
<organism evidence="2 3">
    <name type="scientific">Paenibacillus pasadenensis</name>
    <dbReference type="NCBI Taxonomy" id="217090"/>
    <lineage>
        <taxon>Bacteria</taxon>
        <taxon>Bacillati</taxon>
        <taxon>Bacillota</taxon>
        <taxon>Bacilli</taxon>
        <taxon>Bacillales</taxon>
        <taxon>Paenibacillaceae</taxon>
        <taxon>Paenibacillus</taxon>
    </lineage>
</organism>
<feature type="domain" description="Glycosyltransferase 2-like" evidence="1">
    <location>
        <begin position="393"/>
        <end position="467"/>
    </location>
</feature>
<keyword evidence="3" id="KW-1185">Reference proteome</keyword>
<sequence length="554" mass="63098">MTLARPTGGGPAPVLRPGVTFETKCYERDWRELLLTDRLSRAIAQHRFPFAERILYVNNVERPELVLRHARRLVDEGVLTDCVLVDEHSEEALLFFGLTEEDFQGGYRYSIAELVALYRCRTEYLLHYAGDCMLEEPTDWLRPCLERMRLQRSIVAANPVPNGRMDEAAREALLTDGDFHLGYGFSDQCYLVRTLDFRARIYGERHPASERYPAYGGELFEKRVDAWMRVSGFMRLTWRRGSYWHRTLRSSEPELDLSAPALACYRAGAKAMEELDYESASVWLRLAELAVSCERQLGRRLDPDLRWLPRLQLAVCDDRLGRPELAWLSNEAAAVHAPPGQRSIEANREMMAERMSGGGSEQPLLSVLIPSLPERSASLSVLLERLRAQAHGRPVELLALTDNRLRTTGAKRNALLELAQGKFVAFVDDDDRIADGYAERLLAAIRSEPDADCIVFDVRVHADGSPSRLCRYGIELDHGSDAEGYTRKPNHLMAYRRELALRHRYLDIGYGEDDEWAARASADIVVQHRIEAVLYEYDWAPKPLSWYGAARSPS</sequence>
<evidence type="ECO:0000259" key="1">
    <source>
        <dbReference type="Pfam" id="PF00535"/>
    </source>
</evidence>
<evidence type="ECO:0000313" key="2">
    <source>
        <dbReference type="EMBL" id="PLT44462.1"/>
    </source>
</evidence>
<dbReference type="InterPro" id="IPR029044">
    <property type="entry name" value="Nucleotide-diphossugar_trans"/>
</dbReference>
<dbReference type="EMBL" id="NFEZ01000004">
    <property type="protein sequence ID" value="PLT44462.1"/>
    <property type="molecule type" value="Genomic_DNA"/>
</dbReference>
<dbReference type="AlphaFoldDB" id="A0A2N5N2B6"/>
<dbReference type="CDD" id="cd00761">
    <property type="entry name" value="Glyco_tranf_GTA_type"/>
    <property type="match status" value="1"/>
</dbReference>
<dbReference type="Gene3D" id="3.90.550.10">
    <property type="entry name" value="Spore Coat Polysaccharide Biosynthesis Protein SpsA, Chain A"/>
    <property type="match status" value="1"/>
</dbReference>
<proteinExistence type="predicted"/>
<dbReference type="SUPFAM" id="SSF53448">
    <property type="entry name" value="Nucleotide-diphospho-sugar transferases"/>
    <property type="match status" value="1"/>
</dbReference>